<dbReference type="Proteomes" id="UP000095395">
    <property type="component" value="Unassembled WGS sequence"/>
</dbReference>
<accession>A0A173YWK1</accession>
<feature type="transmembrane region" description="Helical" evidence="1">
    <location>
        <begin position="190"/>
        <end position="213"/>
    </location>
</feature>
<feature type="transmembrane region" description="Helical" evidence="1">
    <location>
        <begin position="105"/>
        <end position="128"/>
    </location>
</feature>
<evidence type="ECO:0000256" key="1">
    <source>
        <dbReference type="SAM" id="Phobius"/>
    </source>
</evidence>
<keyword evidence="1" id="KW-0472">Membrane</keyword>
<organism evidence="2 3">
    <name type="scientific">Roseburia inulinivorans</name>
    <dbReference type="NCBI Taxonomy" id="360807"/>
    <lineage>
        <taxon>Bacteria</taxon>
        <taxon>Bacillati</taxon>
        <taxon>Bacillota</taxon>
        <taxon>Clostridia</taxon>
        <taxon>Lachnospirales</taxon>
        <taxon>Lachnospiraceae</taxon>
        <taxon>Roseburia</taxon>
    </lineage>
</organism>
<keyword evidence="1" id="KW-1133">Transmembrane helix</keyword>
<dbReference type="EMBL" id="CYYR01000005">
    <property type="protein sequence ID" value="CUN67947.1"/>
    <property type="molecule type" value="Genomic_DNA"/>
</dbReference>
<dbReference type="RefSeq" id="WP_055301670.1">
    <property type="nucleotide sequence ID" value="NZ_CYYR01000005.1"/>
</dbReference>
<feature type="transmembrane region" description="Helical" evidence="1">
    <location>
        <begin position="149"/>
        <end position="178"/>
    </location>
</feature>
<evidence type="ECO:0000313" key="3">
    <source>
        <dbReference type="Proteomes" id="UP000095395"/>
    </source>
</evidence>
<feature type="transmembrane region" description="Helical" evidence="1">
    <location>
        <begin position="404"/>
        <end position="423"/>
    </location>
</feature>
<reference evidence="2 3" key="1">
    <citation type="submission" date="2015-09" db="EMBL/GenBank/DDBJ databases">
        <authorList>
            <consortium name="Pathogen Informatics"/>
        </authorList>
    </citation>
    <scope>NUCLEOTIDE SEQUENCE [LARGE SCALE GENOMIC DNA]</scope>
    <source>
        <strain evidence="2 3">2789STDY5608835</strain>
    </source>
</reference>
<gene>
    <name evidence="2" type="ORF">ERS852392_01070</name>
</gene>
<sequence>MKEISKKVMKLNDRSIGKTDWALLLVMSVFIFVTMFYGDLKIIYHHSLTFLDTFFNLDMPNFYANTLANPCFGFGAVYYWMVYAVIAVWNLPVWILTRFFHVGEYAVPCLLWSKLQMIFFFLLTLWMLEKILKDFGFGKEKYRFAQFMFASSLFVVLPTVAIAQIDMITVFLMLWGIREYLNADQITWKFLLICSFAAAMKIFALFVFIPLVLLKEKRILYVLVDMIAGVICIALCLLPYAGREDYVQSTSILNDVMVSRMFSTTFVGGNTEIPAFLAILVALSIYAYAAKVENKDEYFYHTMWITLAVFAAFFIFVYAHPYWIVLLAPYIAIFLVMRSDKMKLNMILEFFISSCASVYYCISFQVYMTRETFADLILKKLPMKSGEGCANLGEFIAKHHLEQYVSSLFMIFAVCLIAFLVINRPQKAKESLKWRETVDGALHFDHGMIYLRLFGIVMFIAGCIYLAYFSK</sequence>
<evidence type="ECO:0000313" key="2">
    <source>
        <dbReference type="EMBL" id="CUN67947.1"/>
    </source>
</evidence>
<dbReference type="AlphaFoldDB" id="A0A173YWK1"/>
<feature type="transmembrane region" description="Helical" evidence="1">
    <location>
        <begin position="76"/>
        <end position="99"/>
    </location>
</feature>
<proteinExistence type="predicted"/>
<feature type="transmembrane region" description="Helical" evidence="1">
    <location>
        <begin position="350"/>
        <end position="368"/>
    </location>
</feature>
<feature type="transmembrane region" description="Helical" evidence="1">
    <location>
        <begin position="21"/>
        <end position="37"/>
    </location>
</feature>
<feature type="transmembrane region" description="Helical" evidence="1">
    <location>
        <begin position="220"/>
        <end position="241"/>
    </location>
</feature>
<evidence type="ECO:0008006" key="4">
    <source>
        <dbReference type="Google" id="ProtNLM"/>
    </source>
</evidence>
<protein>
    <recommendedName>
        <fullName evidence="4">DUF2029 domain-containing protein</fullName>
    </recommendedName>
</protein>
<feature type="transmembrane region" description="Helical" evidence="1">
    <location>
        <begin position="449"/>
        <end position="468"/>
    </location>
</feature>
<keyword evidence="1" id="KW-0812">Transmembrane</keyword>
<feature type="transmembrane region" description="Helical" evidence="1">
    <location>
        <begin position="298"/>
        <end position="316"/>
    </location>
</feature>
<name>A0A173YWK1_9FIRM</name>
<feature type="transmembrane region" description="Helical" evidence="1">
    <location>
        <begin position="261"/>
        <end position="286"/>
    </location>
</feature>